<dbReference type="Gene3D" id="3.80.10.10">
    <property type="entry name" value="Ribonuclease Inhibitor"/>
    <property type="match status" value="1"/>
</dbReference>
<evidence type="ECO:0008006" key="3">
    <source>
        <dbReference type="Google" id="ProtNLM"/>
    </source>
</evidence>
<dbReference type="OMA" id="CTNLRSC"/>
<evidence type="ECO:0000313" key="2">
    <source>
        <dbReference type="Proteomes" id="UP000006514"/>
    </source>
</evidence>
<reference evidence="2" key="1">
    <citation type="journal article" date="2012" name="Science">
        <title>The Paleozoic origin of enzymatic lignin decomposition reconstructed from 31 fungal genomes.</title>
        <authorList>
            <person name="Floudas D."/>
            <person name="Binder M."/>
            <person name="Riley R."/>
            <person name="Barry K."/>
            <person name="Blanchette R.A."/>
            <person name="Henrissat B."/>
            <person name="Martinez A.T."/>
            <person name="Otillar R."/>
            <person name="Spatafora J.W."/>
            <person name="Yadav J.S."/>
            <person name="Aerts A."/>
            <person name="Benoit I."/>
            <person name="Boyd A."/>
            <person name="Carlson A."/>
            <person name="Copeland A."/>
            <person name="Coutinho P.M."/>
            <person name="de Vries R.P."/>
            <person name="Ferreira P."/>
            <person name="Findley K."/>
            <person name="Foster B."/>
            <person name="Gaskell J."/>
            <person name="Glotzer D."/>
            <person name="Gorecki P."/>
            <person name="Heitman J."/>
            <person name="Hesse C."/>
            <person name="Hori C."/>
            <person name="Igarashi K."/>
            <person name="Jurgens J.A."/>
            <person name="Kallen N."/>
            <person name="Kersten P."/>
            <person name="Kohler A."/>
            <person name="Kuees U."/>
            <person name="Kumar T.K.A."/>
            <person name="Kuo A."/>
            <person name="LaButti K."/>
            <person name="Larrondo L.F."/>
            <person name="Lindquist E."/>
            <person name="Ling A."/>
            <person name="Lombard V."/>
            <person name="Lucas S."/>
            <person name="Lundell T."/>
            <person name="Martin R."/>
            <person name="McLaughlin D.J."/>
            <person name="Morgenstern I."/>
            <person name="Morin E."/>
            <person name="Murat C."/>
            <person name="Nagy L.G."/>
            <person name="Nolan M."/>
            <person name="Ohm R.A."/>
            <person name="Patyshakuliyeva A."/>
            <person name="Rokas A."/>
            <person name="Ruiz-Duenas F.J."/>
            <person name="Sabat G."/>
            <person name="Salamov A."/>
            <person name="Samejima M."/>
            <person name="Schmutz J."/>
            <person name="Slot J.C."/>
            <person name="St John F."/>
            <person name="Stenlid J."/>
            <person name="Sun H."/>
            <person name="Sun S."/>
            <person name="Syed K."/>
            <person name="Tsang A."/>
            <person name="Wiebenga A."/>
            <person name="Young D."/>
            <person name="Pisabarro A."/>
            <person name="Eastwood D.C."/>
            <person name="Martin F."/>
            <person name="Cullen D."/>
            <person name="Grigoriev I.V."/>
            <person name="Hibbett D.S."/>
        </authorList>
    </citation>
    <scope>NUCLEOTIDE SEQUENCE [LARGE SCALE GENOMIC DNA]</scope>
    <source>
        <strain evidence="2">TFB10046</strain>
    </source>
</reference>
<dbReference type="InParanoid" id="J0LHU1"/>
<dbReference type="InterPro" id="IPR032675">
    <property type="entry name" value="LRR_dom_sf"/>
</dbReference>
<organism evidence="1 2">
    <name type="scientific">Auricularia subglabra (strain TFB-10046 / SS5)</name>
    <name type="common">White-rot fungus</name>
    <name type="synonym">Auricularia delicata (strain TFB10046)</name>
    <dbReference type="NCBI Taxonomy" id="717982"/>
    <lineage>
        <taxon>Eukaryota</taxon>
        <taxon>Fungi</taxon>
        <taxon>Dikarya</taxon>
        <taxon>Basidiomycota</taxon>
        <taxon>Agaricomycotina</taxon>
        <taxon>Agaricomycetes</taxon>
        <taxon>Auriculariales</taxon>
        <taxon>Auriculariaceae</taxon>
        <taxon>Auricularia</taxon>
    </lineage>
</organism>
<name>J0LHU1_AURST</name>
<protein>
    <recommendedName>
        <fullName evidence="3">F-box domain-containing protein</fullName>
    </recommendedName>
</protein>
<dbReference type="GO" id="GO:0031146">
    <property type="term" value="P:SCF-dependent proteasomal ubiquitin-dependent protein catabolic process"/>
    <property type="evidence" value="ECO:0007669"/>
    <property type="project" value="TreeGrafter"/>
</dbReference>
<proteinExistence type="predicted"/>
<keyword evidence="2" id="KW-1185">Reference proteome</keyword>
<dbReference type="GO" id="GO:0019005">
    <property type="term" value="C:SCF ubiquitin ligase complex"/>
    <property type="evidence" value="ECO:0007669"/>
    <property type="project" value="TreeGrafter"/>
</dbReference>
<dbReference type="EMBL" id="JH687836">
    <property type="protein sequence ID" value="EJD37719.1"/>
    <property type="molecule type" value="Genomic_DNA"/>
</dbReference>
<accession>J0LHU1</accession>
<dbReference type="eggNOG" id="ENOG502S51F">
    <property type="taxonomic scope" value="Eukaryota"/>
</dbReference>
<dbReference type="PANTHER" id="PTHR13318">
    <property type="entry name" value="PARTNER OF PAIRED, ISOFORM B-RELATED"/>
    <property type="match status" value="1"/>
</dbReference>
<dbReference type="KEGG" id="adl:AURDEDRAFT_173230"/>
<dbReference type="AlphaFoldDB" id="J0LHU1"/>
<dbReference type="OrthoDB" id="2585512at2759"/>
<gene>
    <name evidence="1" type="ORF">AURDEDRAFT_173230</name>
</gene>
<dbReference type="SUPFAM" id="SSF52047">
    <property type="entry name" value="RNI-like"/>
    <property type="match status" value="1"/>
</dbReference>
<evidence type="ECO:0000313" key="1">
    <source>
        <dbReference type="EMBL" id="EJD37719.1"/>
    </source>
</evidence>
<sequence>MSAPFFKFQGLPMTTGFLPPELYPLILAFVIRPQHLAICALVNGTMNAFATPMLYENVRVFAWQKGSKQRIMRLFETLAEHPELAKYVRRIELRDYPLLMGDQAVRIEEVCLRALENAINLQSCCWTRDGSFSDAVIRTLARLQQLRELDFNGHSGSSYNPKSLLALNQLTHVSVIMPDRETGMLLSTWLELLAPQLRTLSLICKSSGIITDDMLRRVAPQLSALEQLHLTGCTRITAACVSEILSASEPGIASLRLEGLHFAFDLKHLSSSPRALRSLQSLTITFIAYHESEVLSLPAVQALLLHTPRLAELNLHPPPPATRARLPESFISELVRLHGVRLRKLAINRVILGVDELGLVCGGMPRLQQLYITLLEADMSAIAKELRRLPYLHAVHLSFPFALDAAGILGMSNDDPDSDSSEHEVEQQGYERAYIDIAKACPSLSEFGVQNRVWQVERVCTRDEAGSWTTEIRLGRRENPAVAEQFLVMRI</sequence>
<dbReference type="Proteomes" id="UP000006514">
    <property type="component" value="Unassembled WGS sequence"/>
</dbReference>